<evidence type="ECO:0000256" key="1">
    <source>
        <dbReference type="ARBA" id="ARBA00023015"/>
    </source>
</evidence>
<dbReference type="SMART" id="SM00342">
    <property type="entry name" value="HTH_ARAC"/>
    <property type="match status" value="1"/>
</dbReference>
<feature type="domain" description="HTH araC/xylS-type" evidence="4">
    <location>
        <begin position="198"/>
        <end position="296"/>
    </location>
</feature>
<evidence type="ECO:0000256" key="2">
    <source>
        <dbReference type="ARBA" id="ARBA00023125"/>
    </source>
</evidence>
<dbReference type="PROSITE" id="PS00041">
    <property type="entry name" value="HTH_ARAC_FAMILY_1"/>
    <property type="match status" value="1"/>
</dbReference>
<dbReference type="GO" id="GO:0003700">
    <property type="term" value="F:DNA-binding transcription factor activity"/>
    <property type="evidence" value="ECO:0007669"/>
    <property type="project" value="InterPro"/>
</dbReference>
<protein>
    <submittedName>
        <fullName evidence="5">AraC family transcriptional regulator</fullName>
    </submittedName>
</protein>
<dbReference type="RefSeq" id="WP_078001644.1">
    <property type="nucleotide sequence ID" value="NZ_MRUL01000002.1"/>
</dbReference>
<keyword evidence="3" id="KW-0804">Transcription</keyword>
<name>A0A1S8YRE8_9GAMM</name>
<dbReference type="EMBL" id="MRUL01000002">
    <property type="protein sequence ID" value="OON41392.1"/>
    <property type="molecule type" value="Genomic_DNA"/>
</dbReference>
<dbReference type="Proteomes" id="UP000190667">
    <property type="component" value="Unassembled WGS sequence"/>
</dbReference>
<accession>A0A1S8YRE8</accession>
<dbReference type="PROSITE" id="PS01124">
    <property type="entry name" value="HTH_ARAC_FAMILY_2"/>
    <property type="match status" value="1"/>
</dbReference>
<dbReference type="Pfam" id="PF12852">
    <property type="entry name" value="Cupin_6"/>
    <property type="match status" value="1"/>
</dbReference>
<dbReference type="InterPro" id="IPR020449">
    <property type="entry name" value="Tscrpt_reg_AraC-type_HTH"/>
</dbReference>
<reference evidence="5 6" key="1">
    <citation type="submission" date="2016-12" db="EMBL/GenBank/DDBJ databases">
        <title>Izhakiella australiana sp. nov. of genus Izhakiella isolated from Australian desert.</title>
        <authorList>
            <person name="Ji M."/>
        </authorList>
    </citation>
    <scope>NUCLEOTIDE SEQUENCE [LARGE SCALE GENOMIC DNA]</scope>
    <source>
        <strain evidence="5 6">D4N98</strain>
    </source>
</reference>
<dbReference type="InterPro" id="IPR032783">
    <property type="entry name" value="AraC_lig"/>
</dbReference>
<organism evidence="5 6">
    <name type="scientific">Izhakiella australiensis</name>
    <dbReference type="NCBI Taxonomy" id="1926881"/>
    <lineage>
        <taxon>Bacteria</taxon>
        <taxon>Pseudomonadati</taxon>
        <taxon>Pseudomonadota</taxon>
        <taxon>Gammaproteobacteria</taxon>
        <taxon>Enterobacterales</taxon>
        <taxon>Erwiniaceae</taxon>
        <taxon>Izhakiella</taxon>
    </lineage>
</organism>
<keyword evidence="6" id="KW-1185">Reference proteome</keyword>
<dbReference type="InterPro" id="IPR018062">
    <property type="entry name" value="HTH_AraC-typ_CS"/>
</dbReference>
<evidence type="ECO:0000259" key="4">
    <source>
        <dbReference type="PROSITE" id="PS01124"/>
    </source>
</evidence>
<evidence type="ECO:0000256" key="3">
    <source>
        <dbReference type="ARBA" id="ARBA00023163"/>
    </source>
</evidence>
<evidence type="ECO:0000313" key="6">
    <source>
        <dbReference type="Proteomes" id="UP000190667"/>
    </source>
</evidence>
<proteinExistence type="predicted"/>
<dbReference type="PANTHER" id="PTHR46796:SF13">
    <property type="entry name" value="HTH-TYPE TRANSCRIPTIONAL ACTIVATOR RHAS"/>
    <property type="match status" value="1"/>
</dbReference>
<dbReference type="Gene3D" id="2.60.120.10">
    <property type="entry name" value="Jelly Rolls"/>
    <property type="match status" value="1"/>
</dbReference>
<dbReference type="InterPro" id="IPR050204">
    <property type="entry name" value="AraC_XylS_family_regulators"/>
</dbReference>
<dbReference type="AlphaFoldDB" id="A0A1S8YRE8"/>
<dbReference type="InterPro" id="IPR014710">
    <property type="entry name" value="RmlC-like_jellyroll"/>
</dbReference>
<dbReference type="OrthoDB" id="9783876at2"/>
<dbReference type="SUPFAM" id="SSF51182">
    <property type="entry name" value="RmlC-like cupins"/>
    <property type="match status" value="1"/>
</dbReference>
<keyword evidence="1" id="KW-0805">Transcription regulation</keyword>
<dbReference type="PANTHER" id="PTHR46796">
    <property type="entry name" value="HTH-TYPE TRANSCRIPTIONAL ACTIVATOR RHAS-RELATED"/>
    <property type="match status" value="1"/>
</dbReference>
<dbReference type="InterPro" id="IPR009057">
    <property type="entry name" value="Homeodomain-like_sf"/>
</dbReference>
<dbReference type="InterPro" id="IPR011051">
    <property type="entry name" value="RmlC_Cupin_sf"/>
</dbReference>
<dbReference type="Gene3D" id="1.10.10.60">
    <property type="entry name" value="Homeodomain-like"/>
    <property type="match status" value="2"/>
</dbReference>
<gene>
    <name evidence="5" type="ORF">BTJ39_05370</name>
</gene>
<evidence type="ECO:0000313" key="5">
    <source>
        <dbReference type="EMBL" id="OON41392.1"/>
    </source>
</evidence>
<sequence>MDPLSQVVALLQPGAAYSKLVTGSGRWQVRQPHAGHAFFCAVLEGHCEMTFDGQPPIALRQGDFILMPANPGFTVSTHSDDQAPLHTAQVTTLAPGVVHFGDRQQTPDLRMMGGVFAFGSPDASLLLSLLPTLLHLQGEPRLARLAALLNEESRADKPARDAVMNHLLEVMLIEALRSEHNGATTPGLARGLADPRLAAAIRIMHDRPAHGWTVAALAKESALSRTSFFERFSNALGVPPMEYLLSWRMALAKDLLRRQQQNLSEIALYVGYSSASTFSTAFTRHVGLPPSHYAQQLRERL</sequence>
<dbReference type="GO" id="GO:0043565">
    <property type="term" value="F:sequence-specific DNA binding"/>
    <property type="evidence" value="ECO:0007669"/>
    <property type="project" value="InterPro"/>
</dbReference>
<comment type="caution">
    <text evidence="5">The sequence shown here is derived from an EMBL/GenBank/DDBJ whole genome shotgun (WGS) entry which is preliminary data.</text>
</comment>
<dbReference type="STRING" id="1926881.BTJ39_05370"/>
<dbReference type="Pfam" id="PF12833">
    <property type="entry name" value="HTH_18"/>
    <property type="match status" value="1"/>
</dbReference>
<keyword evidence="2" id="KW-0238">DNA-binding</keyword>
<dbReference type="InterPro" id="IPR018060">
    <property type="entry name" value="HTH_AraC"/>
</dbReference>
<dbReference type="PRINTS" id="PR00032">
    <property type="entry name" value="HTHARAC"/>
</dbReference>
<dbReference type="SUPFAM" id="SSF46689">
    <property type="entry name" value="Homeodomain-like"/>
    <property type="match status" value="2"/>
</dbReference>